<name>A0AAQ3QT40_9BACT</name>
<dbReference type="SMART" id="SM00342">
    <property type="entry name" value="HTH_ARAC"/>
    <property type="match status" value="1"/>
</dbReference>
<keyword evidence="3" id="KW-0804">Transcription</keyword>
<dbReference type="InterPro" id="IPR018060">
    <property type="entry name" value="HTH_AraC"/>
</dbReference>
<dbReference type="AlphaFoldDB" id="A0AAQ3QT40"/>
<evidence type="ECO:0000313" key="5">
    <source>
        <dbReference type="EMBL" id="WOO43283.1"/>
    </source>
</evidence>
<evidence type="ECO:0000313" key="6">
    <source>
        <dbReference type="Proteomes" id="UP001304300"/>
    </source>
</evidence>
<accession>A0AAQ3QT40</accession>
<reference evidence="5 6" key="1">
    <citation type="submission" date="2023-10" db="EMBL/GenBank/DDBJ databases">
        <title>Rubellicoccus peritrichatus gen. nov., sp. nov., isolated from an algae of coral reef tank.</title>
        <authorList>
            <person name="Luo J."/>
        </authorList>
    </citation>
    <scope>NUCLEOTIDE SEQUENCE [LARGE SCALE GENOMIC DNA]</scope>
    <source>
        <strain evidence="5 6">CR14</strain>
    </source>
</reference>
<evidence type="ECO:0000256" key="3">
    <source>
        <dbReference type="ARBA" id="ARBA00023163"/>
    </source>
</evidence>
<organism evidence="5 6">
    <name type="scientific">Rubellicoccus peritrichatus</name>
    <dbReference type="NCBI Taxonomy" id="3080537"/>
    <lineage>
        <taxon>Bacteria</taxon>
        <taxon>Pseudomonadati</taxon>
        <taxon>Verrucomicrobiota</taxon>
        <taxon>Opitutia</taxon>
        <taxon>Puniceicoccales</taxon>
        <taxon>Cerasicoccaceae</taxon>
        <taxon>Rubellicoccus</taxon>
    </lineage>
</organism>
<dbReference type="PANTHER" id="PTHR43280:SF2">
    <property type="entry name" value="HTH-TYPE TRANSCRIPTIONAL REGULATOR EXSA"/>
    <property type="match status" value="1"/>
</dbReference>
<dbReference type="Proteomes" id="UP001304300">
    <property type="component" value="Chromosome"/>
</dbReference>
<dbReference type="EMBL" id="CP136920">
    <property type="protein sequence ID" value="WOO43283.1"/>
    <property type="molecule type" value="Genomic_DNA"/>
</dbReference>
<dbReference type="PROSITE" id="PS01124">
    <property type="entry name" value="HTH_ARAC_FAMILY_2"/>
    <property type="match status" value="1"/>
</dbReference>
<feature type="domain" description="HTH araC/xylS-type" evidence="4">
    <location>
        <begin position="197"/>
        <end position="296"/>
    </location>
</feature>
<keyword evidence="2" id="KW-0238">DNA-binding</keyword>
<keyword evidence="6" id="KW-1185">Reference proteome</keyword>
<dbReference type="PANTHER" id="PTHR43280">
    <property type="entry name" value="ARAC-FAMILY TRANSCRIPTIONAL REGULATOR"/>
    <property type="match status" value="1"/>
</dbReference>
<dbReference type="GO" id="GO:0003700">
    <property type="term" value="F:DNA-binding transcription factor activity"/>
    <property type="evidence" value="ECO:0007669"/>
    <property type="project" value="InterPro"/>
</dbReference>
<dbReference type="GO" id="GO:0043565">
    <property type="term" value="F:sequence-specific DNA binding"/>
    <property type="evidence" value="ECO:0007669"/>
    <property type="project" value="InterPro"/>
</dbReference>
<protein>
    <submittedName>
        <fullName evidence="5">AraC family transcriptional regulator</fullName>
    </submittedName>
</protein>
<keyword evidence="1" id="KW-0805">Transcription regulation</keyword>
<proteinExistence type="predicted"/>
<dbReference type="InterPro" id="IPR009057">
    <property type="entry name" value="Homeodomain-like_sf"/>
</dbReference>
<evidence type="ECO:0000259" key="4">
    <source>
        <dbReference type="PROSITE" id="PS01124"/>
    </source>
</evidence>
<evidence type="ECO:0000256" key="1">
    <source>
        <dbReference type="ARBA" id="ARBA00023015"/>
    </source>
</evidence>
<evidence type="ECO:0000256" key="2">
    <source>
        <dbReference type="ARBA" id="ARBA00023125"/>
    </source>
</evidence>
<dbReference type="Gene3D" id="1.10.10.60">
    <property type="entry name" value="Homeodomain-like"/>
    <property type="match status" value="1"/>
</dbReference>
<dbReference type="Pfam" id="PF12833">
    <property type="entry name" value="HTH_18"/>
    <property type="match status" value="1"/>
</dbReference>
<dbReference type="RefSeq" id="WP_317835828.1">
    <property type="nucleotide sequence ID" value="NZ_CP136920.1"/>
</dbReference>
<dbReference type="KEGG" id="puo:RZN69_09290"/>
<dbReference type="SUPFAM" id="SSF46689">
    <property type="entry name" value="Homeodomain-like"/>
    <property type="match status" value="1"/>
</dbReference>
<sequence>MDKLQFKMQCEDTWDLLRTEFLWVYWAQVRESPTSPAGNHQTWDGPFEGLSSAFLVHEGQVDLKFGESVYSCFPGNWFFVEPGIRLQRIHPQTNILSIGYEAEWLTGKPLFNSLNLQDAKQANDRLYEISKKLFHQLHGENQVSVSFVEAMQKKKCSLQAHLRFRHVFQEWIASLVDRLEALGAASTIIGSTSPRSLRFIQILENISFSTPLDKRHIENQMQLSWRRLEQIFIEAFEMSPNEFIQRRRFREAKRLLKLRDTPIKEISYLLGFPQASSFSIWFKNQADKSPKAYREAISELGPYIDGPISADSDSKSMEAE</sequence>
<gene>
    <name evidence="5" type="ORF">RZN69_09290</name>
</gene>